<name>A0AA37IAF8_9BURK</name>
<dbReference type="InterPro" id="IPR028939">
    <property type="entry name" value="P5C_Rdtase_cat_N"/>
</dbReference>
<evidence type="ECO:0000256" key="1">
    <source>
        <dbReference type="ARBA" id="ARBA00005525"/>
    </source>
</evidence>
<evidence type="ECO:0000259" key="3">
    <source>
        <dbReference type="Pfam" id="PF03807"/>
    </source>
</evidence>
<feature type="domain" description="Pyrroline-5-carboxylate reductase dimerisation" evidence="4">
    <location>
        <begin position="158"/>
        <end position="249"/>
    </location>
</feature>
<dbReference type="RefSeq" id="WP_238212099.1">
    <property type="nucleotide sequence ID" value="NZ_BPUS01000004.1"/>
</dbReference>
<dbReference type="EMBL" id="BPUS01000004">
    <property type="protein sequence ID" value="GJH25492.1"/>
    <property type="molecule type" value="Genomic_DNA"/>
</dbReference>
<dbReference type="InterPro" id="IPR036291">
    <property type="entry name" value="NAD(P)-bd_dom_sf"/>
</dbReference>
<dbReference type="Gene3D" id="1.10.3730.10">
    <property type="entry name" value="ProC C-terminal domain-like"/>
    <property type="match status" value="1"/>
</dbReference>
<comment type="similarity">
    <text evidence="1">Belongs to the pyrroline-5-carboxylate reductase family.</text>
</comment>
<evidence type="ECO:0000313" key="6">
    <source>
        <dbReference type="Proteomes" id="UP001055111"/>
    </source>
</evidence>
<gene>
    <name evidence="5" type="ORF">CBA19CS42_13270</name>
</gene>
<accession>A0AA37IAF8</accession>
<dbReference type="Pfam" id="PF14748">
    <property type="entry name" value="P5CR_dimer"/>
    <property type="match status" value="1"/>
</dbReference>
<dbReference type="PANTHER" id="PTHR11645:SF0">
    <property type="entry name" value="PYRROLINE-5-CARBOXYLATE REDUCTASE 3"/>
    <property type="match status" value="1"/>
</dbReference>
<dbReference type="Proteomes" id="UP001055111">
    <property type="component" value="Unassembled WGS sequence"/>
</dbReference>
<sequence length="268" mass="28854">MIKLGVLGVGDLTEKMIRGWHRSGSDTTFLLSPRSRARAESLAKDIGCTLMRDNQEVADAADVVLIGVRPGQLGELAQEISLRPGIPLISVVSGVPVGDLQRMFGARECTRAMLSLAAEINRSTVAVYPADSAMAPLLTALGNPVLLATEREFELATVGACMNGWFYFLLHDLQQWFVQKGFAPDDARQLVLSGVEDCVAYSRYKASSGIGEIGSSIATAGTYTAQGLEALERLGGNAAWKAACEHVFEQLTAKEHDHSNSNSKSRRE</sequence>
<keyword evidence="2" id="KW-0560">Oxidoreductase</keyword>
<proteinExistence type="inferred from homology"/>
<evidence type="ECO:0000313" key="5">
    <source>
        <dbReference type="EMBL" id="GJH25492.1"/>
    </source>
</evidence>
<evidence type="ECO:0000259" key="4">
    <source>
        <dbReference type="Pfam" id="PF14748"/>
    </source>
</evidence>
<evidence type="ECO:0000256" key="2">
    <source>
        <dbReference type="ARBA" id="ARBA00023002"/>
    </source>
</evidence>
<reference evidence="5" key="1">
    <citation type="submission" date="2022-09" db="EMBL/GenBank/DDBJ databases">
        <title>Isolation and characterization of 3-chlorobenzoate degrading bacteria from soils in Shizuoka.</title>
        <authorList>
            <person name="Ifat A."/>
            <person name="Ogawa N."/>
            <person name="Kimbara K."/>
            <person name="Moriuchi R."/>
            <person name="Dohra H."/>
            <person name="Shintani M."/>
        </authorList>
    </citation>
    <scope>NUCLEOTIDE SEQUENCE</scope>
    <source>
        <strain evidence="5">19CS4-2</strain>
    </source>
</reference>
<dbReference type="PANTHER" id="PTHR11645">
    <property type="entry name" value="PYRROLINE-5-CARBOXYLATE REDUCTASE"/>
    <property type="match status" value="1"/>
</dbReference>
<dbReference type="SUPFAM" id="SSF51735">
    <property type="entry name" value="NAD(P)-binding Rossmann-fold domains"/>
    <property type="match status" value="1"/>
</dbReference>
<dbReference type="InterPro" id="IPR029036">
    <property type="entry name" value="P5CR_dimer"/>
</dbReference>
<dbReference type="AlphaFoldDB" id="A0AA37IAF8"/>
<dbReference type="GO" id="GO:0055129">
    <property type="term" value="P:L-proline biosynthetic process"/>
    <property type="evidence" value="ECO:0007669"/>
    <property type="project" value="TreeGrafter"/>
</dbReference>
<dbReference type="Pfam" id="PF03807">
    <property type="entry name" value="F420_oxidored"/>
    <property type="match status" value="1"/>
</dbReference>
<dbReference type="GO" id="GO:0004735">
    <property type="term" value="F:pyrroline-5-carboxylate reductase activity"/>
    <property type="evidence" value="ECO:0007669"/>
    <property type="project" value="TreeGrafter"/>
</dbReference>
<feature type="domain" description="Pyrroline-5-carboxylate reductase catalytic N-terminal" evidence="3">
    <location>
        <begin position="3"/>
        <end position="93"/>
    </location>
</feature>
<comment type="caution">
    <text evidence="5">The sequence shown here is derived from an EMBL/GenBank/DDBJ whole genome shotgun (WGS) entry which is preliminary data.</text>
</comment>
<protein>
    <submittedName>
        <fullName evidence="5">NAD(P)-binding domain-containing protein</fullName>
    </submittedName>
</protein>
<organism evidence="5 6">
    <name type="scientific">Caballeronia novacaledonica</name>
    <dbReference type="NCBI Taxonomy" id="1544861"/>
    <lineage>
        <taxon>Bacteria</taxon>
        <taxon>Pseudomonadati</taxon>
        <taxon>Pseudomonadota</taxon>
        <taxon>Betaproteobacteria</taxon>
        <taxon>Burkholderiales</taxon>
        <taxon>Burkholderiaceae</taxon>
        <taxon>Caballeronia</taxon>
    </lineage>
</organism>
<dbReference type="Gene3D" id="3.40.50.720">
    <property type="entry name" value="NAD(P)-binding Rossmann-like Domain"/>
    <property type="match status" value="1"/>
</dbReference>